<organism evidence="1 2">
    <name type="scientific">Rhodopirellula baltica SWK14</name>
    <dbReference type="NCBI Taxonomy" id="993516"/>
    <lineage>
        <taxon>Bacteria</taxon>
        <taxon>Pseudomonadati</taxon>
        <taxon>Planctomycetota</taxon>
        <taxon>Planctomycetia</taxon>
        <taxon>Pirellulales</taxon>
        <taxon>Pirellulaceae</taxon>
        <taxon>Rhodopirellula</taxon>
    </lineage>
</organism>
<accession>L7CEM2</accession>
<dbReference type="Proteomes" id="UP000010959">
    <property type="component" value="Unassembled WGS sequence"/>
</dbReference>
<comment type="caution">
    <text evidence="1">The sequence shown here is derived from an EMBL/GenBank/DDBJ whole genome shotgun (WGS) entry which is preliminary data.</text>
</comment>
<sequence length="46" mass="5119">MQCQVGRPKSKRQVSQIGFGMEHGLVSIWHTAMAVVTMVTQDIANF</sequence>
<dbReference type="EMBL" id="AMWG01000094">
    <property type="protein sequence ID" value="ELP32704.1"/>
    <property type="molecule type" value="Genomic_DNA"/>
</dbReference>
<evidence type="ECO:0000313" key="2">
    <source>
        <dbReference type="Proteomes" id="UP000010959"/>
    </source>
</evidence>
<reference evidence="1 2" key="1">
    <citation type="journal article" date="2013" name="Mar. Genomics">
        <title>Expression of sulfatases in Rhodopirellula baltica and the diversity of sulfatases in the genus Rhodopirellula.</title>
        <authorList>
            <person name="Wegner C.E."/>
            <person name="Richter-Heitmann T."/>
            <person name="Klindworth A."/>
            <person name="Klockow C."/>
            <person name="Richter M."/>
            <person name="Achstetter T."/>
            <person name="Glockner F.O."/>
            <person name="Harder J."/>
        </authorList>
    </citation>
    <scope>NUCLEOTIDE SEQUENCE [LARGE SCALE GENOMIC DNA]</scope>
    <source>
        <strain evidence="1 2">SWK14</strain>
    </source>
</reference>
<evidence type="ECO:0000313" key="1">
    <source>
        <dbReference type="EMBL" id="ELP32704.1"/>
    </source>
</evidence>
<dbReference type="AlphaFoldDB" id="L7CEM2"/>
<name>L7CEM2_RHOBT</name>
<gene>
    <name evidence="1" type="ORF">RBSWK_03392</name>
</gene>
<proteinExistence type="predicted"/>
<protein>
    <submittedName>
        <fullName evidence="1">Uncharacterized protein</fullName>
    </submittedName>
</protein>